<comment type="caution">
    <text evidence="2">The sequence shown here is derived from an EMBL/GenBank/DDBJ whole genome shotgun (WGS) entry which is preliminary data.</text>
</comment>
<feature type="transmembrane region" description="Helical" evidence="1">
    <location>
        <begin position="293"/>
        <end position="314"/>
    </location>
</feature>
<dbReference type="Proteomes" id="UP000030011">
    <property type="component" value="Unassembled WGS sequence"/>
</dbReference>
<feature type="transmembrane region" description="Helical" evidence="1">
    <location>
        <begin position="71"/>
        <end position="92"/>
    </location>
</feature>
<evidence type="ECO:0000313" key="3">
    <source>
        <dbReference type="Proteomes" id="UP000030011"/>
    </source>
</evidence>
<name>A0A0A0JTB1_9MICO</name>
<evidence type="ECO:0000256" key="1">
    <source>
        <dbReference type="SAM" id="Phobius"/>
    </source>
</evidence>
<keyword evidence="3" id="KW-1185">Reference proteome</keyword>
<protein>
    <recommendedName>
        <fullName evidence="4">Glycosyltransferase RgtA/B/C/D-like domain-containing protein</fullName>
    </recommendedName>
</protein>
<evidence type="ECO:0008006" key="4">
    <source>
        <dbReference type="Google" id="ProtNLM"/>
    </source>
</evidence>
<feature type="transmembrane region" description="Helical" evidence="1">
    <location>
        <begin position="193"/>
        <end position="212"/>
    </location>
</feature>
<dbReference type="EMBL" id="AVPK01000002">
    <property type="protein sequence ID" value="KGN38886.1"/>
    <property type="molecule type" value="Genomic_DNA"/>
</dbReference>
<dbReference type="STRING" id="1385521.N803_08790"/>
<keyword evidence="1" id="KW-1133">Transmembrane helix</keyword>
<keyword evidence="1" id="KW-0812">Transmembrane</keyword>
<feature type="transmembrane region" description="Helical" evidence="1">
    <location>
        <begin position="364"/>
        <end position="383"/>
    </location>
</feature>
<accession>A0A0A0JTB1</accession>
<organism evidence="2 3">
    <name type="scientific">Knoellia subterranea KCTC 19937</name>
    <dbReference type="NCBI Taxonomy" id="1385521"/>
    <lineage>
        <taxon>Bacteria</taxon>
        <taxon>Bacillati</taxon>
        <taxon>Actinomycetota</taxon>
        <taxon>Actinomycetes</taxon>
        <taxon>Micrococcales</taxon>
        <taxon>Intrasporangiaceae</taxon>
        <taxon>Knoellia</taxon>
    </lineage>
</organism>
<dbReference type="eggNOG" id="ENOG502Z7TU">
    <property type="taxonomic scope" value="Bacteria"/>
</dbReference>
<feature type="transmembrane region" description="Helical" evidence="1">
    <location>
        <begin position="155"/>
        <end position="181"/>
    </location>
</feature>
<dbReference type="AlphaFoldDB" id="A0A0A0JTB1"/>
<evidence type="ECO:0000313" key="2">
    <source>
        <dbReference type="EMBL" id="KGN38886.1"/>
    </source>
</evidence>
<feature type="transmembrane region" description="Helical" evidence="1">
    <location>
        <begin position="262"/>
        <end position="281"/>
    </location>
</feature>
<gene>
    <name evidence="2" type="ORF">N803_08790</name>
</gene>
<feature type="transmembrane region" description="Helical" evidence="1">
    <location>
        <begin position="538"/>
        <end position="559"/>
    </location>
</feature>
<feature type="transmembrane region" description="Helical" evidence="1">
    <location>
        <begin position="334"/>
        <end position="352"/>
    </location>
</feature>
<keyword evidence="1" id="KW-0472">Membrane</keyword>
<feature type="transmembrane region" description="Helical" evidence="1">
    <location>
        <begin position="104"/>
        <end position="135"/>
    </location>
</feature>
<reference evidence="2 3" key="1">
    <citation type="submission" date="2013-08" db="EMBL/GenBank/DDBJ databases">
        <title>The genome sequence of Knoellia subterranea.</title>
        <authorList>
            <person name="Zhu W."/>
            <person name="Wang G."/>
        </authorList>
    </citation>
    <scope>NUCLEOTIDE SEQUENCE [LARGE SCALE GENOMIC DNA]</scope>
    <source>
        <strain evidence="2 3">KCTC 19937</strain>
    </source>
</reference>
<sequence length="572" mass="59421">MRGLVILCSVVLAGVILGPALGRGVVLAYDLAWSPDARLTPFATGITTPTPRAVPSDAFVWLLGAAITPSLAQKVVLAALLIGASLGAAALLREVRPVAGRWGLCAAALAAVWNPFVSERLVIGQWTVLLGYAVLPWAVRAARRAVVGQTGSLPVALWLGVSGVGGVNSVLLVVLGVFAILLAGARRAPRRMIAHLCVATGATLGISAAWMVPSLVAEIAVDSRSVAAFGPAPDTPLGVWGSLVSGGGFWNVAAHPAARDTVFVSVTAAALSLVAMGIYLVEVRRRNALELAAPVIVGALVVVLSALPALRTMWEWLVTEVPGGGALRDSQKFLAPWMVAVAVGVGLVVDSLRRDRRPWGTPGAVVVIGSVVVLSSQLVWGVGGRLDAVRVPADYRAAAAALSTMPPGEVGVLPWSQYRRYAWNGDRVSLTLAPRMIDQRVLSDDSLPLRSGVISGESPRSAQVSEDIASGLTPVAALSRAGVRYLFVERGAGFEEDGTDEAAARAAGRVVAETESVLLVELPGGGFGAVQMPRANTVGWEITLLTSVVLVTLGGVRVVRRRLPAGLLRSRP</sequence>
<proteinExistence type="predicted"/>